<protein>
    <submittedName>
        <fullName evidence="2">Uncharacterized protein</fullName>
    </submittedName>
</protein>
<dbReference type="OrthoDB" id="2595518at2759"/>
<reference evidence="2 3" key="1">
    <citation type="submission" date="2015-03" db="EMBL/GenBank/DDBJ databases">
        <title>Genomics and transcriptomics of the oil-accumulating basidiomycete yeast T. oleaginosus allow insights into substrate utilization and the diverse evolutionary trajectories of mating systems in fungi.</title>
        <authorList>
            <consortium name="DOE Joint Genome Institute"/>
            <person name="Kourist R."/>
            <person name="Kracht O."/>
            <person name="Bracharz F."/>
            <person name="Lipzen A."/>
            <person name="Nolan M."/>
            <person name="Ohm R."/>
            <person name="Grigoriev I."/>
            <person name="Sun S."/>
            <person name="Heitman J."/>
            <person name="Bruck T."/>
            <person name="Nowrousian M."/>
        </authorList>
    </citation>
    <scope>NUCLEOTIDE SEQUENCE [LARGE SCALE GENOMIC DNA]</scope>
    <source>
        <strain evidence="2 3">IBC0246</strain>
    </source>
</reference>
<dbReference type="AlphaFoldDB" id="A0A0J0XGK9"/>
<evidence type="ECO:0000256" key="1">
    <source>
        <dbReference type="SAM" id="MobiDB-lite"/>
    </source>
</evidence>
<dbReference type="Proteomes" id="UP000053611">
    <property type="component" value="Unassembled WGS sequence"/>
</dbReference>
<organism evidence="2 3">
    <name type="scientific">Cutaneotrichosporon oleaginosum</name>
    <dbReference type="NCBI Taxonomy" id="879819"/>
    <lineage>
        <taxon>Eukaryota</taxon>
        <taxon>Fungi</taxon>
        <taxon>Dikarya</taxon>
        <taxon>Basidiomycota</taxon>
        <taxon>Agaricomycotina</taxon>
        <taxon>Tremellomycetes</taxon>
        <taxon>Trichosporonales</taxon>
        <taxon>Trichosporonaceae</taxon>
        <taxon>Cutaneotrichosporon</taxon>
    </lineage>
</organism>
<proteinExistence type="predicted"/>
<gene>
    <name evidence="2" type="ORF">CC85DRAFT_304288</name>
</gene>
<evidence type="ECO:0000313" key="3">
    <source>
        <dbReference type="Proteomes" id="UP000053611"/>
    </source>
</evidence>
<accession>A0A0J0XGK9</accession>
<keyword evidence="3" id="KW-1185">Reference proteome</keyword>
<evidence type="ECO:0000313" key="2">
    <source>
        <dbReference type="EMBL" id="KLT40240.1"/>
    </source>
</evidence>
<feature type="region of interest" description="Disordered" evidence="1">
    <location>
        <begin position="35"/>
        <end position="82"/>
    </location>
</feature>
<sequence>MLSSTPAIPLQSIDLDQNGRRLSLRTAGGLELFTNRDALPSPEHLTPIEGNTPLASGAATPRSENGGGNSRQPSHVNVQDHFVEGGGGLYKANSRGGLWHDKYEVSV</sequence>
<dbReference type="STRING" id="879819.A0A0J0XGK9"/>
<dbReference type="GeneID" id="28986132"/>
<name>A0A0J0XGK9_9TREE</name>
<dbReference type="RefSeq" id="XP_018276731.1">
    <property type="nucleotide sequence ID" value="XM_018425529.1"/>
</dbReference>
<dbReference type="EMBL" id="KQ087238">
    <property type="protein sequence ID" value="KLT40240.1"/>
    <property type="molecule type" value="Genomic_DNA"/>
</dbReference>